<evidence type="ECO:0000256" key="2">
    <source>
        <dbReference type="ARBA" id="ARBA00023015"/>
    </source>
</evidence>
<dbReference type="Pfam" id="PF00126">
    <property type="entry name" value="HTH_1"/>
    <property type="match status" value="1"/>
</dbReference>
<dbReference type="PANTHER" id="PTHR30126:SF40">
    <property type="entry name" value="HTH-TYPE TRANSCRIPTIONAL REGULATOR GLTR"/>
    <property type="match status" value="1"/>
</dbReference>
<evidence type="ECO:0000259" key="5">
    <source>
        <dbReference type="PROSITE" id="PS50931"/>
    </source>
</evidence>
<dbReference type="Gene3D" id="1.10.10.10">
    <property type="entry name" value="Winged helix-like DNA-binding domain superfamily/Winged helix DNA-binding domain"/>
    <property type="match status" value="1"/>
</dbReference>
<dbReference type="Proteomes" id="UP000602284">
    <property type="component" value="Unassembled WGS sequence"/>
</dbReference>
<dbReference type="InterPro" id="IPR005119">
    <property type="entry name" value="LysR_subst-bd"/>
</dbReference>
<gene>
    <name evidence="6" type="ORF">JJB07_15855</name>
</gene>
<keyword evidence="4" id="KW-0804">Transcription</keyword>
<evidence type="ECO:0000256" key="4">
    <source>
        <dbReference type="ARBA" id="ARBA00023163"/>
    </source>
</evidence>
<name>A0ABS1JEV5_9BACL</name>
<dbReference type="Gene3D" id="3.40.190.290">
    <property type="match status" value="1"/>
</dbReference>
<sequence>MESHELRIFRAVAREGSITKAAHTLGYVQSNVTARVRQLEEELNTKLFYRQRGMVLTPAGEKLLGYAERVLHLLDEAQLALNDSIEPMGPLRLGANHTVSALHLPNILAEYNQRYPKVEMSLVTDVSEELVRKILHFQLDGAFVKLAVDHENVVKDLVYEEELVLITQPGDSDLQAVCKQPFLMNTIGCPNRGQLETWLRSIGSAPVRYLEFNHLDAMIQGVISGLGASFVQYSAAQKYVEAGVLRSFPIPSPYSLTQTYFIRHKDSLLTSALEKFLETLKKSQLYSR</sequence>
<dbReference type="SUPFAM" id="SSF53850">
    <property type="entry name" value="Periplasmic binding protein-like II"/>
    <property type="match status" value="1"/>
</dbReference>
<dbReference type="PANTHER" id="PTHR30126">
    <property type="entry name" value="HTH-TYPE TRANSCRIPTIONAL REGULATOR"/>
    <property type="match status" value="1"/>
</dbReference>
<evidence type="ECO:0000313" key="6">
    <source>
        <dbReference type="EMBL" id="MBL0388093.1"/>
    </source>
</evidence>
<reference evidence="6 7" key="1">
    <citation type="submission" date="2021-01" db="EMBL/GenBank/DDBJ databases">
        <title>Tumebacillus sp. strain ITR2 16S ribosomal RNA gene Genome sequencing and assembly.</title>
        <authorList>
            <person name="Kang M."/>
        </authorList>
    </citation>
    <scope>NUCLEOTIDE SEQUENCE [LARGE SCALE GENOMIC DNA]</scope>
    <source>
        <strain evidence="6 7">ITR2</strain>
    </source>
</reference>
<dbReference type="InterPro" id="IPR036390">
    <property type="entry name" value="WH_DNA-bd_sf"/>
</dbReference>
<protein>
    <submittedName>
        <fullName evidence="6">LysR family transcriptional regulator</fullName>
    </submittedName>
</protein>
<organism evidence="6 7">
    <name type="scientific">Tumebacillus amylolyticus</name>
    <dbReference type="NCBI Taxonomy" id="2801339"/>
    <lineage>
        <taxon>Bacteria</taxon>
        <taxon>Bacillati</taxon>
        <taxon>Bacillota</taxon>
        <taxon>Bacilli</taxon>
        <taxon>Bacillales</taxon>
        <taxon>Alicyclobacillaceae</taxon>
        <taxon>Tumebacillus</taxon>
    </lineage>
</organism>
<feature type="domain" description="HTH lysR-type" evidence="5">
    <location>
        <begin position="1"/>
        <end position="57"/>
    </location>
</feature>
<evidence type="ECO:0000256" key="3">
    <source>
        <dbReference type="ARBA" id="ARBA00023125"/>
    </source>
</evidence>
<dbReference type="RefSeq" id="WP_201636740.1">
    <property type="nucleotide sequence ID" value="NZ_JAEQNB010000005.1"/>
</dbReference>
<proteinExistence type="inferred from homology"/>
<evidence type="ECO:0000313" key="7">
    <source>
        <dbReference type="Proteomes" id="UP000602284"/>
    </source>
</evidence>
<comment type="similarity">
    <text evidence="1">Belongs to the LysR transcriptional regulatory family.</text>
</comment>
<evidence type="ECO:0000256" key="1">
    <source>
        <dbReference type="ARBA" id="ARBA00009437"/>
    </source>
</evidence>
<dbReference type="EMBL" id="JAEQNB010000005">
    <property type="protein sequence ID" value="MBL0388093.1"/>
    <property type="molecule type" value="Genomic_DNA"/>
</dbReference>
<dbReference type="PROSITE" id="PS50931">
    <property type="entry name" value="HTH_LYSR"/>
    <property type="match status" value="1"/>
</dbReference>
<dbReference type="PRINTS" id="PR00039">
    <property type="entry name" value="HTHLYSR"/>
</dbReference>
<keyword evidence="2" id="KW-0805">Transcription regulation</keyword>
<comment type="caution">
    <text evidence="6">The sequence shown here is derived from an EMBL/GenBank/DDBJ whole genome shotgun (WGS) entry which is preliminary data.</text>
</comment>
<dbReference type="Pfam" id="PF03466">
    <property type="entry name" value="LysR_substrate"/>
    <property type="match status" value="1"/>
</dbReference>
<dbReference type="InterPro" id="IPR000847">
    <property type="entry name" value="LysR_HTH_N"/>
</dbReference>
<dbReference type="InterPro" id="IPR036388">
    <property type="entry name" value="WH-like_DNA-bd_sf"/>
</dbReference>
<accession>A0ABS1JEV5</accession>
<dbReference type="SUPFAM" id="SSF46785">
    <property type="entry name" value="Winged helix' DNA-binding domain"/>
    <property type="match status" value="1"/>
</dbReference>
<keyword evidence="3" id="KW-0238">DNA-binding</keyword>
<keyword evidence="7" id="KW-1185">Reference proteome</keyword>